<evidence type="ECO:0000313" key="3">
    <source>
        <dbReference type="EMBL" id="SHG34725.1"/>
    </source>
</evidence>
<dbReference type="PANTHER" id="PTHR46558">
    <property type="entry name" value="TRACRIPTIONAL REGULATORY PROTEIN-RELATED-RELATED"/>
    <property type="match status" value="1"/>
</dbReference>
<dbReference type="Pfam" id="PF01381">
    <property type="entry name" value="HTH_3"/>
    <property type="match status" value="1"/>
</dbReference>
<name>A0A1M5J2Z3_9RHOB</name>
<dbReference type="CDD" id="cd00093">
    <property type="entry name" value="HTH_XRE"/>
    <property type="match status" value="1"/>
</dbReference>
<dbReference type="AlphaFoldDB" id="A0A1M5J2Z3"/>
<dbReference type="InterPro" id="IPR010982">
    <property type="entry name" value="Lambda_DNA-bd_dom_sf"/>
</dbReference>
<accession>A0A1M5J2Z3</accession>
<feature type="domain" description="HTH cro/C1-type" evidence="2">
    <location>
        <begin position="19"/>
        <end position="73"/>
    </location>
</feature>
<dbReference type="SUPFAM" id="SSF47413">
    <property type="entry name" value="lambda repressor-like DNA-binding domains"/>
    <property type="match status" value="1"/>
</dbReference>
<evidence type="ECO:0000313" key="4">
    <source>
        <dbReference type="Proteomes" id="UP000184211"/>
    </source>
</evidence>
<gene>
    <name evidence="3" type="ORF">SAMN04488044_0524</name>
</gene>
<protein>
    <submittedName>
        <fullName evidence="3">Transcriptional regulator, XRE family</fullName>
    </submittedName>
</protein>
<dbReference type="RefSeq" id="WP_072790101.1">
    <property type="nucleotide sequence ID" value="NZ_FQWM01000001.1"/>
</dbReference>
<dbReference type="SMART" id="SM00530">
    <property type="entry name" value="HTH_XRE"/>
    <property type="match status" value="1"/>
</dbReference>
<sequence length="130" mass="13917">MTTETGWFDDRAATFGDRLAAARTNLGLSQKQLAKSIGVKTSTLASWENDTSEPRANRLQMLSGILGVSLGWLLTSNGDGIEAPEGEIHIPEDVSALLIEMCGLRSEMQSSALKLGKLEKRLQLALSAAS</sequence>
<dbReference type="EMBL" id="FQWM01000001">
    <property type="protein sequence ID" value="SHG34725.1"/>
    <property type="molecule type" value="Genomic_DNA"/>
</dbReference>
<proteinExistence type="predicted"/>
<dbReference type="STRING" id="870908.SAMN04488044_0524"/>
<dbReference type="PANTHER" id="PTHR46558:SF11">
    <property type="entry name" value="HTH-TYPE TRANSCRIPTIONAL REGULATOR XRE"/>
    <property type="match status" value="1"/>
</dbReference>
<dbReference type="Gene3D" id="1.10.260.40">
    <property type="entry name" value="lambda repressor-like DNA-binding domains"/>
    <property type="match status" value="1"/>
</dbReference>
<organism evidence="3 4">
    <name type="scientific">Cognatishimia maritima</name>
    <dbReference type="NCBI Taxonomy" id="870908"/>
    <lineage>
        <taxon>Bacteria</taxon>
        <taxon>Pseudomonadati</taxon>
        <taxon>Pseudomonadota</taxon>
        <taxon>Alphaproteobacteria</taxon>
        <taxon>Rhodobacterales</taxon>
        <taxon>Paracoccaceae</taxon>
        <taxon>Cognatishimia</taxon>
    </lineage>
</organism>
<keyword evidence="4" id="KW-1185">Reference proteome</keyword>
<dbReference type="PROSITE" id="PS50943">
    <property type="entry name" value="HTH_CROC1"/>
    <property type="match status" value="1"/>
</dbReference>
<reference evidence="4" key="1">
    <citation type="submission" date="2016-11" db="EMBL/GenBank/DDBJ databases">
        <authorList>
            <person name="Varghese N."/>
            <person name="Submissions S."/>
        </authorList>
    </citation>
    <scope>NUCLEOTIDE SEQUENCE [LARGE SCALE GENOMIC DNA]</scope>
    <source>
        <strain evidence="4">DSM 28223</strain>
    </source>
</reference>
<dbReference type="InterPro" id="IPR001387">
    <property type="entry name" value="Cro/C1-type_HTH"/>
</dbReference>
<dbReference type="Proteomes" id="UP000184211">
    <property type="component" value="Unassembled WGS sequence"/>
</dbReference>
<dbReference type="OrthoDB" id="5659783at2"/>
<evidence type="ECO:0000256" key="1">
    <source>
        <dbReference type="ARBA" id="ARBA00023125"/>
    </source>
</evidence>
<evidence type="ECO:0000259" key="2">
    <source>
        <dbReference type="PROSITE" id="PS50943"/>
    </source>
</evidence>
<keyword evidence="1" id="KW-0238">DNA-binding</keyword>
<dbReference type="GO" id="GO:0003677">
    <property type="term" value="F:DNA binding"/>
    <property type="evidence" value="ECO:0007669"/>
    <property type="project" value="UniProtKB-KW"/>
</dbReference>